<dbReference type="CDD" id="cd17574">
    <property type="entry name" value="REC_OmpR"/>
    <property type="match status" value="1"/>
</dbReference>
<evidence type="ECO:0000256" key="5">
    <source>
        <dbReference type="ARBA" id="ARBA00023163"/>
    </source>
</evidence>
<dbReference type="GO" id="GO:0000156">
    <property type="term" value="F:phosphorelay response regulator activity"/>
    <property type="evidence" value="ECO:0007669"/>
    <property type="project" value="TreeGrafter"/>
</dbReference>
<keyword evidence="5" id="KW-0804">Transcription</keyword>
<dbReference type="InterPro" id="IPR001789">
    <property type="entry name" value="Sig_transdc_resp-reg_receiver"/>
</dbReference>
<dbReference type="SUPFAM" id="SSF52172">
    <property type="entry name" value="CheY-like"/>
    <property type="match status" value="1"/>
</dbReference>
<organism evidence="10 11">
    <name type="scientific">Pleomorphomonas diazotrophica</name>
    <dbReference type="NCBI Taxonomy" id="1166257"/>
    <lineage>
        <taxon>Bacteria</taxon>
        <taxon>Pseudomonadati</taxon>
        <taxon>Pseudomonadota</taxon>
        <taxon>Alphaproteobacteria</taxon>
        <taxon>Hyphomicrobiales</taxon>
        <taxon>Pleomorphomonadaceae</taxon>
        <taxon>Pleomorphomonas</taxon>
    </lineage>
</organism>
<evidence type="ECO:0000256" key="3">
    <source>
        <dbReference type="ARBA" id="ARBA00023015"/>
    </source>
</evidence>
<dbReference type="Gene3D" id="1.10.10.10">
    <property type="entry name" value="Winged helix-like DNA-binding domain superfamily/Winged helix DNA-binding domain"/>
    <property type="match status" value="1"/>
</dbReference>
<dbReference type="Gene3D" id="6.10.250.690">
    <property type="match status" value="1"/>
</dbReference>
<evidence type="ECO:0000256" key="6">
    <source>
        <dbReference type="PROSITE-ProRule" id="PRU00169"/>
    </source>
</evidence>
<dbReference type="Gene3D" id="3.40.50.2300">
    <property type="match status" value="1"/>
</dbReference>
<keyword evidence="1 6" id="KW-0597">Phosphoprotein</keyword>
<dbReference type="GO" id="GO:0006355">
    <property type="term" value="P:regulation of DNA-templated transcription"/>
    <property type="evidence" value="ECO:0007669"/>
    <property type="project" value="InterPro"/>
</dbReference>
<dbReference type="FunFam" id="3.40.50.2300:FF:000001">
    <property type="entry name" value="DNA-binding response regulator PhoB"/>
    <property type="match status" value="1"/>
</dbReference>
<protein>
    <submittedName>
        <fullName evidence="10">DNA-binding response regulator</fullName>
    </submittedName>
</protein>
<evidence type="ECO:0000313" key="11">
    <source>
        <dbReference type="Proteomes" id="UP000233491"/>
    </source>
</evidence>
<dbReference type="Pfam" id="PF00486">
    <property type="entry name" value="Trans_reg_C"/>
    <property type="match status" value="1"/>
</dbReference>
<proteinExistence type="predicted"/>
<evidence type="ECO:0000256" key="7">
    <source>
        <dbReference type="PROSITE-ProRule" id="PRU01091"/>
    </source>
</evidence>
<dbReference type="PROSITE" id="PS51755">
    <property type="entry name" value="OMPR_PHOB"/>
    <property type="match status" value="1"/>
</dbReference>
<evidence type="ECO:0000259" key="8">
    <source>
        <dbReference type="PROSITE" id="PS50110"/>
    </source>
</evidence>
<dbReference type="Proteomes" id="UP000233491">
    <property type="component" value="Unassembled WGS sequence"/>
</dbReference>
<accession>A0A1I4UFI2</accession>
<evidence type="ECO:0000313" key="10">
    <source>
        <dbReference type="EMBL" id="PKR89224.1"/>
    </source>
</evidence>
<evidence type="ECO:0000256" key="2">
    <source>
        <dbReference type="ARBA" id="ARBA00023012"/>
    </source>
</evidence>
<keyword evidence="11" id="KW-1185">Reference proteome</keyword>
<dbReference type="InterPro" id="IPR039420">
    <property type="entry name" value="WalR-like"/>
</dbReference>
<evidence type="ECO:0000259" key="9">
    <source>
        <dbReference type="PROSITE" id="PS51755"/>
    </source>
</evidence>
<dbReference type="AlphaFoldDB" id="A0A1I4UFI2"/>
<dbReference type="InterPro" id="IPR001867">
    <property type="entry name" value="OmpR/PhoB-type_DNA-bd"/>
</dbReference>
<dbReference type="InterPro" id="IPR036388">
    <property type="entry name" value="WH-like_DNA-bd_sf"/>
</dbReference>
<dbReference type="SMART" id="SM00862">
    <property type="entry name" value="Trans_reg_C"/>
    <property type="match status" value="1"/>
</dbReference>
<sequence>MASIAPADGASHVLVVDDDSRIRQLLAKYLGGHGYRVTAAADAAEARRKISAIEFDILVVDVMMPGEDGLSLTQSLRSAQDVPILLLTAKSDGADRIRGLEAGADDYLTKPFEPRELLLRLNNILRRRPLPEAPLTREEVRFGRFVFNAKREELYDGETPVRLTDRERQLLGQFAASPDGTLSREALAGEPGEVGERTIDVQINRLRRKIEIDPGNPMFLQTVRGVGYRLRFE</sequence>
<keyword evidence="2" id="KW-0902">Two-component regulatory system</keyword>
<gene>
    <name evidence="10" type="ORF">CXZ10_11120</name>
</gene>
<dbReference type="SMART" id="SM00448">
    <property type="entry name" value="REC"/>
    <property type="match status" value="1"/>
</dbReference>
<feature type="domain" description="Response regulatory" evidence="8">
    <location>
        <begin position="12"/>
        <end position="125"/>
    </location>
</feature>
<dbReference type="InterPro" id="IPR011006">
    <property type="entry name" value="CheY-like_superfamily"/>
</dbReference>
<dbReference type="GO" id="GO:0005829">
    <property type="term" value="C:cytosol"/>
    <property type="evidence" value="ECO:0007669"/>
    <property type="project" value="TreeGrafter"/>
</dbReference>
<reference evidence="10 11" key="1">
    <citation type="submission" date="2017-12" db="EMBL/GenBank/DDBJ databases">
        <title>Anaerobic carbon monoxide metabolism by Pleomorphomonas carboxyditropha sp. nov., a new mesophilic hydrogenogenic carboxidotroph.</title>
        <authorList>
            <person name="Esquivel-Elizondo S."/>
            <person name="Krajmalnik-Brown R."/>
        </authorList>
    </citation>
    <scope>NUCLEOTIDE SEQUENCE [LARGE SCALE GENOMIC DNA]</scope>
    <source>
        <strain evidence="10 11">R5-392</strain>
    </source>
</reference>
<feature type="modified residue" description="4-aspartylphosphate" evidence="6">
    <location>
        <position position="61"/>
    </location>
</feature>
<dbReference type="EMBL" id="PJNW01000007">
    <property type="protein sequence ID" value="PKR89224.1"/>
    <property type="molecule type" value="Genomic_DNA"/>
</dbReference>
<dbReference type="PROSITE" id="PS50110">
    <property type="entry name" value="RESPONSE_REGULATORY"/>
    <property type="match status" value="1"/>
</dbReference>
<dbReference type="InterPro" id="IPR016032">
    <property type="entry name" value="Sig_transdc_resp-reg_C-effctor"/>
</dbReference>
<dbReference type="SUPFAM" id="SSF46894">
    <property type="entry name" value="C-terminal effector domain of the bipartite response regulators"/>
    <property type="match status" value="1"/>
</dbReference>
<dbReference type="GO" id="GO:0032993">
    <property type="term" value="C:protein-DNA complex"/>
    <property type="evidence" value="ECO:0007669"/>
    <property type="project" value="TreeGrafter"/>
</dbReference>
<dbReference type="CDD" id="cd00383">
    <property type="entry name" value="trans_reg_C"/>
    <property type="match status" value="1"/>
</dbReference>
<keyword evidence="3" id="KW-0805">Transcription regulation</keyword>
<dbReference type="PANTHER" id="PTHR48111:SF4">
    <property type="entry name" value="DNA-BINDING DUAL TRANSCRIPTIONAL REGULATOR OMPR"/>
    <property type="match status" value="1"/>
</dbReference>
<keyword evidence="4 7" id="KW-0238">DNA-binding</keyword>
<dbReference type="GO" id="GO:0000976">
    <property type="term" value="F:transcription cis-regulatory region binding"/>
    <property type="evidence" value="ECO:0007669"/>
    <property type="project" value="TreeGrafter"/>
</dbReference>
<comment type="caution">
    <text evidence="10">The sequence shown here is derived from an EMBL/GenBank/DDBJ whole genome shotgun (WGS) entry which is preliminary data.</text>
</comment>
<dbReference type="OrthoDB" id="9802426at2"/>
<feature type="DNA-binding region" description="OmpR/PhoB-type" evidence="7">
    <location>
        <begin position="137"/>
        <end position="232"/>
    </location>
</feature>
<evidence type="ECO:0000256" key="1">
    <source>
        <dbReference type="ARBA" id="ARBA00022553"/>
    </source>
</evidence>
<feature type="domain" description="OmpR/PhoB-type" evidence="9">
    <location>
        <begin position="137"/>
        <end position="232"/>
    </location>
</feature>
<dbReference type="PANTHER" id="PTHR48111">
    <property type="entry name" value="REGULATOR OF RPOS"/>
    <property type="match status" value="1"/>
</dbReference>
<evidence type="ECO:0000256" key="4">
    <source>
        <dbReference type="ARBA" id="ARBA00023125"/>
    </source>
</evidence>
<dbReference type="RefSeq" id="WP_101289232.1">
    <property type="nucleotide sequence ID" value="NZ_FOUQ01000008.1"/>
</dbReference>
<name>A0A1I4UFI2_9HYPH</name>
<dbReference type="Pfam" id="PF00072">
    <property type="entry name" value="Response_reg"/>
    <property type="match status" value="1"/>
</dbReference>